<keyword evidence="13" id="KW-1185">Reference proteome</keyword>
<dbReference type="SUPFAM" id="SSF47384">
    <property type="entry name" value="Homodimeric domain of signal transducing histidine kinase"/>
    <property type="match status" value="1"/>
</dbReference>
<dbReference type="InterPro" id="IPR011006">
    <property type="entry name" value="CheY-like_superfamily"/>
</dbReference>
<feature type="modified residue" description="4-aspartylphosphate" evidence="6">
    <location>
        <position position="649"/>
    </location>
</feature>
<evidence type="ECO:0000259" key="11">
    <source>
        <dbReference type="PROSITE" id="PS50113"/>
    </source>
</evidence>
<dbReference type="InterPro" id="IPR000700">
    <property type="entry name" value="PAS-assoc_C"/>
</dbReference>
<feature type="transmembrane region" description="Helical" evidence="7">
    <location>
        <begin position="12"/>
        <end position="34"/>
    </location>
</feature>
<dbReference type="InterPro" id="IPR036097">
    <property type="entry name" value="HisK_dim/P_sf"/>
</dbReference>
<dbReference type="CDD" id="cd00130">
    <property type="entry name" value="PAS"/>
    <property type="match status" value="1"/>
</dbReference>
<sequence>MKLSAQRLRIGLVGWVLVASCIGTLIILAFLAISTNRGFEENDRLRHLVTDSYDARSALQELMTLHQDIEIGQRGYAITGDTAFLAPYRVAEAQVERQLNAVAARTSKIGSTQLVAQLRQASRDKRDFAKRTIALVADGRRGEAQRLIATGAGKVLMDRVRGLVEELSEVERLMLDRSTANAETDRQKLQGRTLGLEIGLILLLTLAGLLVLRSQLSRQSALRRASDMAARQEAIFDSSMDGMIVLNPSGSIESINPAAASMFGASASSLLRRDIGILFEVAPDRGQIETFLSRLKAKRSENKGRIQEFFGRRSDGTIFPLEVSVSPVDLADRTSFVAVLRDVSERREVEQMKSEFVATVSHELRTPLTSIAGSLGLINGGAAGEVSPKVGRLIEIAHSNAARLVRLINDILDIEKIEAGRMQFDIRPLALAPLLDAAVHQAAGFAGQYDIALRIEPFPPNAGVLADEDRLMQVMTNLLSNAIKFSRRGETVTVTVRPLDRRYRISVTDCGEGISEVFRARIFQKFAQADASDSRQKGGTGLGLSIVKEIVTRLGGSISFDTVEGRGTVFHVDLPAAELHEPVAIEARPLERREPEPSLPTILHVDDDPDMLAVVESAFEGKALLHSTQSMSQARAFIRRSKYDAAILDVGMLDGCGTDLVAPLRERSPTVPIMLFTAQEVEPAARNGIDLVLVKSRASLDTLVDQTIDLIEARKNKGIGP</sequence>
<name>A0ABS7JCJ6_9SPHN</name>
<dbReference type="PANTHER" id="PTHR43047:SF72">
    <property type="entry name" value="OSMOSENSING HISTIDINE PROTEIN KINASE SLN1"/>
    <property type="match status" value="1"/>
</dbReference>
<dbReference type="InterPro" id="IPR003594">
    <property type="entry name" value="HATPase_dom"/>
</dbReference>
<dbReference type="CDD" id="cd00156">
    <property type="entry name" value="REC"/>
    <property type="match status" value="1"/>
</dbReference>
<accession>A0ABS7JCJ6</accession>
<dbReference type="CDD" id="cd19410">
    <property type="entry name" value="HK9-like_sensor"/>
    <property type="match status" value="1"/>
</dbReference>
<feature type="domain" description="PAC" evidence="11">
    <location>
        <begin position="305"/>
        <end position="355"/>
    </location>
</feature>
<dbReference type="Pfam" id="PF13426">
    <property type="entry name" value="PAS_9"/>
    <property type="match status" value="1"/>
</dbReference>
<dbReference type="EC" id="2.7.13.3" evidence="2"/>
<dbReference type="Gene3D" id="3.30.565.10">
    <property type="entry name" value="Histidine kinase-like ATPase, C-terminal domain"/>
    <property type="match status" value="1"/>
</dbReference>
<feature type="domain" description="PAS" evidence="10">
    <location>
        <begin position="228"/>
        <end position="284"/>
    </location>
</feature>
<dbReference type="SMART" id="SM00086">
    <property type="entry name" value="PAC"/>
    <property type="match status" value="1"/>
</dbReference>
<feature type="domain" description="Response regulatory" evidence="9">
    <location>
        <begin position="601"/>
        <end position="715"/>
    </location>
</feature>
<dbReference type="InterPro" id="IPR000014">
    <property type="entry name" value="PAS"/>
</dbReference>
<dbReference type="InterPro" id="IPR036890">
    <property type="entry name" value="HATPase_C_sf"/>
</dbReference>
<dbReference type="EMBL" id="JAIGNQ010000001">
    <property type="protein sequence ID" value="MBX7487754.1"/>
    <property type="molecule type" value="Genomic_DNA"/>
</dbReference>
<dbReference type="InterPro" id="IPR001610">
    <property type="entry name" value="PAC"/>
</dbReference>
<dbReference type="SUPFAM" id="SSF55874">
    <property type="entry name" value="ATPase domain of HSP90 chaperone/DNA topoisomerase II/histidine kinase"/>
    <property type="match status" value="1"/>
</dbReference>
<proteinExistence type="predicted"/>
<dbReference type="Gene3D" id="3.40.50.2300">
    <property type="match status" value="1"/>
</dbReference>
<dbReference type="SUPFAM" id="SSF52172">
    <property type="entry name" value="CheY-like"/>
    <property type="match status" value="1"/>
</dbReference>
<gene>
    <name evidence="12" type="ORF">K3177_04430</name>
</gene>
<evidence type="ECO:0000259" key="9">
    <source>
        <dbReference type="PROSITE" id="PS50110"/>
    </source>
</evidence>
<dbReference type="SMART" id="SM00387">
    <property type="entry name" value="HATPase_c"/>
    <property type="match status" value="1"/>
</dbReference>
<dbReference type="InterPro" id="IPR035965">
    <property type="entry name" value="PAS-like_dom_sf"/>
</dbReference>
<dbReference type="PROSITE" id="PS50110">
    <property type="entry name" value="RESPONSE_REGULATORY"/>
    <property type="match status" value="1"/>
</dbReference>
<keyword evidence="3 6" id="KW-0597">Phosphoprotein</keyword>
<evidence type="ECO:0000256" key="4">
    <source>
        <dbReference type="ARBA" id="ARBA00022679"/>
    </source>
</evidence>
<evidence type="ECO:0000313" key="12">
    <source>
        <dbReference type="EMBL" id="MBX7487754.1"/>
    </source>
</evidence>
<evidence type="ECO:0000256" key="1">
    <source>
        <dbReference type="ARBA" id="ARBA00000085"/>
    </source>
</evidence>
<keyword evidence="7" id="KW-1133">Transmembrane helix</keyword>
<evidence type="ECO:0000256" key="2">
    <source>
        <dbReference type="ARBA" id="ARBA00012438"/>
    </source>
</evidence>
<keyword evidence="5" id="KW-0418">Kinase</keyword>
<dbReference type="SMART" id="SM00091">
    <property type="entry name" value="PAS"/>
    <property type="match status" value="1"/>
</dbReference>
<dbReference type="InterPro" id="IPR001789">
    <property type="entry name" value="Sig_transdc_resp-reg_receiver"/>
</dbReference>
<dbReference type="InterPro" id="IPR003661">
    <property type="entry name" value="HisK_dim/P_dom"/>
</dbReference>
<dbReference type="PROSITE" id="PS50113">
    <property type="entry name" value="PAC"/>
    <property type="match status" value="1"/>
</dbReference>
<dbReference type="Pfam" id="PF00512">
    <property type="entry name" value="HisKA"/>
    <property type="match status" value="1"/>
</dbReference>
<dbReference type="Pfam" id="PF05227">
    <property type="entry name" value="CHASE3"/>
    <property type="match status" value="1"/>
</dbReference>
<dbReference type="Proteomes" id="UP000776651">
    <property type="component" value="Unassembled WGS sequence"/>
</dbReference>
<dbReference type="SMART" id="SM00388">
    <property type="entry name" value="HisKA"/>
    <property type="match status" value="1"/>
</dbReference>
<dbReference type="PRINTS" id="PR00344">
    <property type="entry name" value="BCTRLSENSOR"/>
</dbReference>
<evidence type="ECO:0000256" key="3">
    <source>
        <dbReference type="ARBA" id="ARBA00022553"/>
    </source>
</evidence>
<evidence type="ECO:0000259" key="10">
    <source>
        <dbReference type="PROSITE" id="PS50112"/>
    </source>
</evidence>
<dbReference type="InterPro" id="IPR004358">
    <property type="entry name" value="Sig_transdc_His_kin-like_C"/>
</dbReference>
<keyword evidence="7" id="KW-0472">Membrane</keyword>
<evidence type="ECO:0000256" key="6">
    <source>
        <dbReference type="PROSITE-ProRule" id="PRU00169"/>
    </source>
</evidence>
<dbReference type="Pfam" id="PF00072">
    <property type="entry name" value="Response_reg"/>
    <property type="match status" value="1"/>
</dbReference>
<dbReference type="Gene3D" id="1.10.287.130">
    <property type="match status" value="1"/>
</dbReference>
<comment type="caution">
    <text evidence="12">The sequence shown here is derived from an EMBL/GenBank/DDBJ whole genome shotgun (WGS) entry which is preliminary data.</text>
</comment>
<dbReference type="PROSITE" id="PS50109">
    <property type="entry name" value="HIS_KIN"/>
    <property type="match status" value="1"/>
</dbReference>
<dbReference type="PROSITE" id="PS50112">
    <property type="entry name" value="PAS"/>
    <property type="match status" value="1"/>
</dbReference>
<dbReference type="NCBIfam" id="TIGR00229">
    <property type="entry name" value="sensory_box"/>
    <property type="match status" value="1"/>
</dbReference>
<evidence type="ECO:0000259" key="8">
    <source>
        <dbReference type="PROSITE" id="PS50109"/>
    </source>
</evidence>
<dbReference type="InterPro" id="IPR007891">
    <property type="entry name" value="CHASE3"/>
</dbReference>
<dbReference type="PROSITE" id="PS51257">
    <property type="entry name" value="PROKAR_LIPOPROTEIN"/>
    <property type="match status" value="1"/>
</dbReference>
<keyword evidence="7" id="KW-0812">Transmembrane</keyword>
<protein>
    <recommendedName>
        <fullName evidence="2">histidine kinase</fullName>
        <ecNumber evidence="2">2.7.13.3</ecNumber>
    </recommendedName>
</protein>
<dbReference type="RefSeq" id="WP_221597220.1">
    <property type="nucleotide sequence ID" value="NZ_JAIGNQ010000001.1"/>
</dbReference>
<dbReference type="CDD" id="cd00082">
    <property type="entry name" value="HisKA"/>
    <property type="match status" value="1"/>
</dbReference>
<dbReference type="InterPro" id="IPR005467">
    <property type="entry name" value="His_kinase_dom"/>
</dbReference>
<reference evidence="12 13" key="1">
    <citation type="submission" date="2021-08" db="EMBL/GenBank/DDBJ databases">
        <title>Comparative Genomics Analysis of the Genus Qipengyuania Reveals Extensive Genetic Diversity and Metabolic Versatility, Including the Description of Fifteen Novel Species.</title>
        <authorList>
            <person name="Liu Y."/>
        </authorList>
    </citation>
    <scope>NUCLEOTIDE SEQUENCE [LARGE SCALE GENOMIC DNA]</scope>
    <source>
        <strain evidence="12 13">GH25</strain>
    </source>
</reference>
<dbReference type="SUPFAM" id="SSF55785">
    <property type="entry name" value="PYP-like sensor domain (PAS domain)"/>
    <property type="match status" value="1"/>
</dbReference>
<feature type="domain" description="Histidine kinase" evidence="8">
    <location>
        <begin position="359"/>
        <end position="578"/>
    </location>
</feature>
<dbReference type="PANTHER" id="PTHR43047">
    <property type="entry name" value="TWO-COMPONENT HISTIDINE PROTEIN KINASE"/>
    <property type="match status" value="1"/>
</dbReference>
<comment type="catalytic activity">
    <reaction evidence="1">
        <text>ATP + protein L-histidine = ADP + protein N-phospho-L-histidine.</text>
        <dbReference type="EC" id="2.7.13.3"/>
    </reaction>
</comment>
<dbReference type="Pfam" id="PF02518">
    <property type="entry name" value="HATPase_c"/>
    <property type="match status" value="1"/>
</dbReference>
<evidence type="ECO:0000256" key="7">
    <source>
        <dbReference type="SAM" id="Phobius"/>
    </source>
</evidence>
<evidence type="ECO:0000313" key="13">
    <source>
        <dbReference type="Proteomes" id="UP000776651"/>
    </source>
</evidence>
<organism evidence="12 13">
    <name type="scientific">Qipengyuania pacifica</name>
    <dbReference type="NCBI Taxonomy" id="2860199"/>
    <lineage>
        <taxon>Bacteria</taxon>
        <taxon>Pseudomonadati</taxon>
        <taxon>Pseudomonadota</taxon>
        <taxon>Alphaproteobacteria</taxon>
        <taxon>Sphingomonadales</taxon>
        <taxon>Erythrobacteraceae</taxon>
        <taxon>Qipengyuania</taxon>
    </lineage>
</organism>
<keyword evidence="4" id="KW-0808">Transferase</keyword>
<evidence type="ECO:0000256" key="5">
    <source>
        <dbReference type="ARBA" id="ARBA00022777"/>
    </source>
</evidence>
<dbReference type="Gene3D" id="3.30.450.20">
    <property type="entry name" value="PAS domain"/>
    <property type="match status" value="1"/>
</dbReference>